<evidence type="ECO:0000259" key="1">
    <source>
        <dbReference type="PROSITE" id="PS51819"/>
    </source>
</evidence>
<dbReference type="Proteomes" id="UP000078103">
    <property type="component" value="Unassembled WGS sequence"/>
</dbReference>
<dbReference type="AlphaFoldDB" id="A0A1A9RSI4"/>
<gene>
    <name evidence="2" type="ORF">A7P89_03575</name>
</gene>
<dbReference type="PANTHER" id="PTHR33993">
    <property type="entry name" value="GLYOXALASE-RELATED"/>
    <property type="match status" value="1"/>
</dbReference>
<evidence type="ECO:0000313" key="2">
    <source>
        <dbReference type="EMBL" id="OAM23612.1"/>
    </source>
</evidence>
<dbReference type="EMBL" id="LXSH01000012">
    <property type="protein sequence ID" value="OAM23612.1"/>
    <property type="molecule type" value="Genomic_DNA"/>
</dbReference>
<dbReference type="Gene3D" id="3.10.180.10">
    <property type="entry name" value="2,3-Dihydroxybiphenyl 1,2-Dioxygenase, domain 1"/>
    <property type="match status" value="1"/>
</dbReference>
<dbReference type="InterPro" id="IPR052164">
    <property type="entry name" value="Anthracycline_SecMetBiosynth"/>
</dbReference>
<dbReference type="PANTHER" id="PTHR33993:SF2">
    <property type="entry name" value="VOC DOMAIN-CONTAINING PROTEIN"/>
    <property type="match status" value="1"/>
</dbReference>
<evidence type="ECO:0000313" key="3">
    <source>
        <dbReference type="Proteomes" id="UP000078103"/>
    </source>
</evidence>
<dbReference type="Pfam" id="PF00903">
    <property type="entry name" value="Glyoxalase"/>
    <property type="match status" value="1"/>
</dbReference>
<comment type="caution">
    <text evidence="2">The sequence shown here is derived from an EMBL/GenBank/DDBJ whole genome shotgun (WGS) entry which is preliminary data.</text>
</comment>
<dbReference type="InterPro" id="IPR029068">
    <property type="entry name" value="Glyas_Bleomycin-R_OHBP_Dase"/>
</dbReference>
<organism evidence="2 3">
    <name type="scientific">Eikenella corrodens</name>
    <dbReference type="NCBI Taxonomy" id="539"/>
    <lineage>
        <taxon>Bacteria</taxon>
        <taxon>Pseudomonadati</taxon>
        <taxon>Pseudomonadota</taxon>
        <taxon>Betaproteobacteria</taxon>
        <taxon>Neisseriales</taxon>
        <taxon>Neisseriaceae</taxon>
        <taxon>Eikenella</taxon>
    </lineage>
</organism>
<name>A0A1A9RSI4_EIKCO</name>
<dbReference type="SUPFAM" id="SSF54593">
    <property type="entry name" value="Glyoxalase/Bleomycin resistance protein/Dihydroxybiphenyl dioxygenase"/>
    <property type="match status" value="1"/>
</dbReference>
<accession>A0A1A9RSI4</accession>
<dbReference type="InterPro" id="IPR004360">
    <property type="entry name" value="Glyas_Fos-R_dOase_dom"/>
</dbReference>
<feature type="domain" description="VOC" evidence="1">
    <location>
        <begin position="8"/>
        <end position="127"/>
    </location>
</feature>
<protein>
    <submittedName>
        <fullName evidence="2">Glyoxalase</fullName>
    </submittedName>
</protein>
<dbReference type="InterPro" id="IPR037523">
    <property type="entry name" value="VOC_core"/>
</dbReference>
<dbReference type="PROSITE" id="PS51819">
    <property type="entry name" value="VOC"/>
    <property type="match status" value="1"/>
</dbReference>
<reference evidence="3" key="1">
    <citation type="submission" date="2016-05" db="EMBL/GenBank/DDBJ databases">
        <title>Draft genome of Corynebacterium afermentans subsp. afermentans LCDC 88199T.</title>
        <authorList>
            <person name="Bernier A.-M."/>
            <person name="Bernard K."/>
        </authorList>
    </citation>
    <scope>NUCLEOTIDE SEQUENCE [LARGE SCALE GENOMIC DNA]</scope>
    <source>
        <strain evidence="3">NML120819</strain>
    </source>
</reference>
<sequence>MNNTPQNPVSWFALNAQDLARAARFYETVFGLPLQEVPGKDPQRQMYLFTPAWEQYGIGGMLWHDPAAQPSGHGGITVFFNCADCTETARAAEAAGGKILTAKFPIANGFAAFIEDSEGNRIGLHSPA</sequence>
<proteinExistence type="predicted"/>
<dbReference type="RefSeq" id="WP_064105395.1">
    <property type="nucleotide sequence ID" value="NZ_LXSH01000012.1"/>
</dbReference>